<dbReference type="AlphaFoldDB" id="A0A820CPL0"/>
<dbReference type="EMBL" id="CAJNOT010008782">
    <property type="protein sequence ID" value="CAF1520848.1"/>
    <property type="molecule type" value="Genomic_DNA"/>
</dbReference>
<reference evidence="16" key="1">
    <citation type="submission" date="2021-02" db="EMBL/GenBank/DDBJ databases">
        <authorList>
            <person name="Nowell W R."/>
        </authorList>
    </citation>
    <scope>NUCLEOTIDE SEQUENCE</scope>
</reference>
<dbReference type="Gene3D" id="3.40.50.11660">
    <property type="entry name" value="Glycosyl transferase family 10, C-terminal domain"/>
    <property type="match status" value="1"/>
</dbReference>
<dbReference type="GO" id="GO:0008417">
    <property type="term" value="F:fucosyltransferase activity"/>
    <property type="evidence" value="ECO:0007669"/>
    <property type="project" value="InterPro"/>
</dbReference>
<dbReference type="PANTHER" id="PTHR48438">
    <property type="entry name" value="ALPHA-(1,3)-FUCOSYLTRANSFERASE C-RELATED"/>
    <property type="match status" value="1"/>
</dbReference>
<evidence type="ECO:0000256" key="4">
    <source>
        <dbReference type="ARBA" id="ARBA00022676"/>
    </source>
</evidence>
<keyword evidence="11" id="KW-0325">Glycoprotein</keyword>
<comment type="pathway">
    <text evidence="2">Protein modification; protein glycosylation.</text>
</comment>
<comment type="caution">
    <text evidence="16">The sequence shown here is derived from an EMBL/GenBank/DDBJ whole genome shotgun (WGS) entry which is preliminary data.</text>
</comment>
<dbReference type="GO" id="GO:0000139">
    <property type="term" value="C:Golgi membrane"/>
    <property type="evidence" value="ECO:0007669"/>
    <property type="project" value="UniProtKB-SubCell"/>
</dbReference>
<feature type="domain" description="Fucosyltransferase N-terminal" evidence="14">
    <location>
        <begin position="84"/>
        <end position="179"/>
    </location>
</feature>
<gene>
    <name evidence="16" type="ORF">JBS370_LOCUS37443</name>
    <name evidence="15" type="ORF">ZHD862_LOCUS38363</name>
</gene>
<dbReference type="FunFam" id="3.40.50.11660:FF:000002">
    <property type="entry name" value="Alpha-(1,3)-fucosyltransferase"/>
    <property type="match status" value="1"/>
</dbReference>
<dbReference type="InterPro" id="IPR031481">
    <property type="entry name" value="Glyco_tran_10_N"/>
</dbReference>
<comment type="subcellular location">
    <subcellularLocation>
        <location evidence="1">Golgi apparatus membrane</location>
        <topology evidence="1">Single-pass type II membrane protein</topology>
    </subcellularLocation>
    <subcellularLocation>
        <location evidence="12">Golgi apparatus</location>
        <location evidence="12">Golgi stack membrane</location>
        <topology evidence="12">Single-pass type II membrane protein</topology>
    </subcellularLocation>
</comment>
<evidence type="ECO:0000256" key="12">
    <source>
        <dbReference type="RuleBase" id="RU003832"/>
    </source>
</evidence>
<evidence type="ECO:0000256" key="6">
    <source>
        <dbReference type="ARBA" id="ARBA00022692"/>
    </source>
</evidence>
<dbReference type="InterPro" id="IPR055270">
    <property type="entry name" value="Glyco_tran_10_C"/>
</dbReference>
<evidence type="ECO:0000259" key="13">
    <source>
        <dbReference type="Pfam" id="PF00852"/>
    </source>
</evidence>
<dbReference type="EMBL" id="CAJOBD010017244">
    <property type="protein sequence ID" value="CAF4220918.1"/>
    <property type="molecule type" value="Genomic_DNA"/>
</dbReference>
<evidence type="ECO:0000313" key="16">
    <source>
        <dbReference type="EMBL" id="CAF4220918.1"/>
    </source>
</evidence>
<evidence type="ECO:0000313" key="15">
    <source>
        <dbReference type="EMBL" id="CAF1520848.1"/>
    </source>
</evidence>
<dbReference type="Proteomes" id="UP000663864">
    <property type="component" value="Unassembled WGS sequence"/>
</dbReference>
<name>A0A820CPL0_9BILA</name>
<dbReference type="EC" id="2.4.1.-" evidence="12"/>
<evidence type="ECO:0000256" key="1">
    <source>
        <dbReference type="ARBA" id="ARBA00004323"/>
    </source>
</evidence>
<organism evidence="16 17">
    <name type="scientific">Rotaria sordida</name>
    <dbReference type="NCBI Taxonomy" id="392033"/>
    <lineage>
        <taxon>Eukaryota</taxon>
        <taxon>Metazoa</taxon>
        <taxon>Spiralia</taxon>
        <taxon>Gnathifera</taxon>
        <taxon>Rotifera</taxon>
        <taxon>Eurotatoria</taxon>
        <taxon>Bdelloidea</taxon>
        <taxon>Philodinida</taxon>
        <taxon>Philodinidae</taxon>
        <taxon>Rotaria</taxon>
    </lineage>
</organism>
<evidence type="ECO:0000256" key="8">
    <source>
        <dbReference type="ARBA" id="ARBA00022989"/>
    </source>
</evidence>
<evidence type="ECO:0000313" key="17">
    <source>
        <dbReference type="Proteomes" id="UP000663836"/>
    </source>
</evidence>
<proteinExistence type="inferred from homology"/>
<keyword evidence="4 12" id="KW-0328">Glycosyltransferase</keyword>
<dbReference type="InterPro" id="IPR001503">
    <property type="entry name" value="Glyco_trans_10"/>
</dbReference>
<dbReference type="GO" id="GO:0032580">
    <property type="term" value="C:Golgi cisterna membrane"/>
    <property type="evidence" value="ECO:0007669"/>
    <property type="project" value="UniProtKB-SubCell"/>
</dbReference>
<keyword evidence="6 12" id="KW-0812">Transmembrane</keyword>
<dbReference type="Proteomes" id="UP000663836">
    <property type="component" value="Unassembled WGS sequence"/>
</dbReference>
<protein>
    <recommendedName>
        <fullName evidence="12">Fucosyltransferase</fullName>
        <ecNumber evidence="12">2.4.1.-</ecNumber>
    </recommendedName>
</protein>
<evidence type="ECO:0000256" key="2">
    <source>
        <dbReference type="ARBA" id="ARBA00004922"/>
    </source>
</evidence>
<feature type="domain" description="Fucosyltransferase C-terminal" evidence="13">
    <location>
        <begin position="201"/>
        <end position="370"/>
    </location>
</feature>
<keyword evidence="10" id="KW-0472">Membrane</keyword>
<evidence type="ECO:0000256" key="5">
    <source>
        <dbReference type="ARBA" id="ARBA00022679"/>
    </source>
</evidence>
<evidence type="ECO:0000256" key="9">
    <source>
        <dbReference type="ARBA" id="ARBA00023034"/>
    </source>
</evidence>
<evidence type="ECO:0000256" key="7">
    <source>
        <dbReference type="ARBA" id="ARBA00022968"/>
    </source>
</evidence>
<accession>A0A820CPL0</accession>
<keyword evidence="9 12" id="KW-0333">Golgi apparatus</keyword>
<evidence type="ECO:0000256" key="11">
    <source>
        <dbReference type="ARBA" id="ARBA00023180"/>
    </source>
</evidence>
<evidence type="ECO:0000256" key="3">
    <source>
        <dbReference type="ARBA" id="ARBA00008919"/>
    </source>
</evidence>
<keyword evidence="8" id="KW-1133">Transmembrane helix</keyword>
<sequence length="383" mass="45052">MLFLPSYGYVDSFSENFSIINSTNDSILELSSITNQFETRFSNIYPHLPIHIFTQNLSLVDNTSKLILLGNGFFGDRNWRFAVPGRSSTEKMTSLYCPFLSDRCDITNDYNRFSEADAVVYHMRDRVNRNLAKQKRHSKQRFVFALWEPPVHTYNLRSYYKFFNWTMTYRFDSHIITSYYSGNAYVHTSSNFYHLMIRENSTRTAAALISNCWGTSKRLKFIKKLKRYIDVKIYGRCGEPCPSKMDCRQFIAENYYFILSFENSLCLQYTTEKFFAALEYPVVPLVSGRTNYSYFIPSSGYIDVNQFSTMSSLAQYLNETRSDKEKYLSYFSWKKDYIWGLGDFFTPFCDLCLRLHLDSQPNIVDNIHAWWFYGACQKAQVSP</sequence>
<dbReference type="UniPathway" id="UPA00378"/>
<dbReference type="PANTHER" id="PTHR48438:SF1">
    <property type="entry name" value="ALPHA-(1,3)-FUCOSYLTRANSFERASE C-RELATED"/>
    <property type="match status" value="1"/>
</dbReference>
<dbReference type="Pfam" id="PF00852">
    <property type="entry name" value="Glyco_transf_10"/>
    <property type="match status" value="1"/>
</dbReference>
<keyword evidence="7" id="KW-0735">Signal-anchor</keyword>
<dbReference type="SUPFAM" id="SSF53756">
    <property type="entry name" value="UDP-Glycosyltransferase/glycogen phosphorylase"/>
    <property type="match status" value="1"/>
</dbReference>
<dbReference type="InterPro" id="IPR038577">
    <property type="entry name" value="GT10-like_C_sf"/>
</dbReference>
<comment type="similarity">
    <text evidence="3 12">Belongs to the glycosyltransferase 10 family.</text>
</comment>
<dbReference type="Pfam" id="PF17039">
    <property type="entry name" value="Glyco_tran_10_N"/>
    <property type="match status" value="1"/>
</dbReference>
<evidence type="ECO:0000256" key="10">
    <source>
        <dbReference type="ARBA" id="ARBA00023136"/>
    </source>
</evidence>
<evidence type="ECO:0000259" key="14">
    <source>
        <dbReference type="Pfam" id="PF17039"/>
    </source>
</evidence>
<keyword evidence="5 12" id="KW-0808">Transferase</keyword>